<accession>A0A0R1QJV9</accession>
<name>A0A0R1QJV9_9LACO</name>
<reference evidence="1 2" key="1">
    <citation type="journal article" date="2015" name="Genome Announc.">
        <title>Expanding the biotechnology potential of lactobacilli through comparative genomics of 213 strains and associated genera.</title>
        <authorList>
            <person name="Sun Z."/>
            <person name="Harris H.M."/>
            <person name="McCann A."/>
            <person name="Guo C."/>
            <person name="Argimon S."/>
            <person name="Zhang W."/>
            <person name="Yang X."/>
            <person name="Jeffery I.B."/>
            <person name="Cooney J.C."/>
            <person name="Kagawa T.F."/>
            <person name="Liu W."/>
            <person name="Song Y."/>
            <person name="Salvetti E."/>
            <person name="Wrobel A."/>
            <person name="Rasinkangas P."/>
            <person name="Parkhill J."/>
            <person name="Rea M.C."/>
            <person name="O'Sullivan O."/>
            <person name="Ritari J."/>
            <person name="Douillard F.P."/>
            <person name="Paul Ross R."/>
            <person name="Yang R."/>
            <person name="Briner A.E."/>
            <person name="Felis G.E."/>
            <person name="de Vos W.M."/>
            <person name="Barrangou R."/>
            <person name="Klaenhammer T.R."/>
            <person name="Caufield P.W."/>
            <person name="Cui Y."/>
            <person name="Zhang H."/>
            <person name="O'Toole P.W."/>
        </authorList>
    </citation>
    <scope>NUCLEOTIDE SEQUENCE [LARGE SCALE GENOMIC DNA]</scope>
    <source>
        <strain evidence="1 2">DSM 13343</strain>
    </source>
</reference>
<dbReference type="PATRIC" id="fig|1423769.4.peg.847"/>
<sequence>MKQVNDLPIIDVTTNENGQYWSVNFVSEALAGGSFCLETGRSVLDEEYDISNLDTVVNEDAAYLIDYSANSVYSAAGTTFEQLVATLESFFAHSVYVNDDGWYHTLMPTPLAKALVQFGDGLVQEFIHANY</sequence>
<proteinExistence type="predicted"/>
<gene>
    <name evidence="1" type="ORF">FD01_GL000794</name>
</gene>
<dbReference type="Proteomes" id="UP000051790">
    <property type="component" value="Unassembled WGS sequence"/>
</dbReference>
<comment type="caution">
    <text evidence="1">The sequence shown here is derived from an EMBL/GenBank/DDBJ whole genome shotgun (WGS) entry which is preliminary data.</text>
</comment>
<dbReference type="EMBL" id="AZEU01000133">
    <property type="protein sequence ID" value="KRL45152.1"/>
    <property type="molecule type" value="Genomic_DNA"/>
</dbReference>
<keyword evidence="2" id="KW-1185">Reference proteome</keyword>
<evidence type="ECO:0000313" key="1">
    <source>
        <dbReference type="EMBL" id="KRL45152.1"/>
    </source>
</evidence>
<organism evidence="1 2">
    <name type="scientific">Lacticaseibacillus manihotivorans DSM 13343 = JCM 12514</name>
    <dbReference type="NCBI Taxonomy" id="1423769"/>
    <lineage>
        <taxon>Bacteria</taxon>
        <taxon>Bacillati</taxon>
        <taxon>Bacillota</taxon>
        <taxon>Bacilli</taxon>
        <taxon>Lactobacillales</taxon>
        <taxon>Lactobacillaceae</taxon>
        <taxon>Lacticaseibacillus</taxon>
    </lineage>
</organism>
<dbReference type="AlphaFoldDB" id="A0A0R1QJV9"/>
<evidence type="ECO:0000313" key="2">
    <source>
        <dbReference type="Proteomes" id="UP000051790"/>
    </source>
</evidence>
<protein>
    <submittedName>
        <fullName evidence="1">Uncharacterized protein</fullName>
    </submittedName>
</protein>